<evidence type="ECO:0000256" key="1">
    <source>
        <dbReference type="SAM" id="MobiDB-lite"/>
    </source>
</evidence>
<feature type="compositionally biased region" description="Basic and acidic residues" evidence="1">
    <location>
        <begin position="187"/>
        <end position="196"/>
    </location>
</feature>
<sequence length="336" mass="39248">MASIIKDKILNSNEPKIDYEELESKFQMHKYYPKYFHNYDYSTPVIKDLIANKPIYSNANQHVKTCKISSKPKDASKSGDLEKGDSSAFPADAKSTKRAIKKDYKDEKRELRKEKKEIRNEIKHEQREHFHDLRQERKEHHHENRQQKKELRRDYKNAKRELRKSGKPGEFGYFKCWNQPLADPIPMRRNDGRYPEEISTNITNSKPPAFNNPWDSSSTLVPNESAATKASTRSRNNSITSKFKSLLKTDHHDGDHNNSDTSPSKTTVSKRDVGGHQLKPSSSYDQTKSTMTKSRTKSLLNKLKVGDRRMSEQIGMYTKPMCERLYHSYHFNFFIL</sequence>
<feature type="compositionally biased region" description="Basic and acidic residues" evidence="1">
    <location>
        <begin position="101"/>
        <end position="164"/>
    </location>
</feature>
<keyword evidence="3" id="KW-1185">Reference proteome</keyword>
<organism evidence="2 3">
    <name type="scientific">[Candida] railenensis</name>
    <dbReference type="NCBI Taxonomy" id="45579"/>
    <lineage>
        <taxon>Eukaryota</taxon>
        <taxon>Fungi</taxon>
        <taxon>Dikarya</taxon>
        <taxon>Ascomycota</taxon>
        <taxon>Saccharomycotina</taxon>
        <taxon>Pichiomycetes</taxon>
        <taxon>Debaryomycetaceae</taxon>
        <taxon>Kurtzmaniella</taxon>
    </lineage>
</organism>
<feature type="compositionally biased region" description="Basic and acidic residues" evidence="1">
    <location>
        <begin position="247"/>
        <end position="258"/>
    </location>
</feature>
<proteinExistence type="predicted"/>
<evidence type="ECO:0000313" key="3">
    <source>
        <dbReference type="Proteomes" id="UP000837801"/>
    </source>
</evidence>
<evidence type="ECO:0000313" key="2">
    <source>
        <dbReference type="EMBL" id="CAH2352257.1"/>
    </source>
</evidence>
<dbReference type="AlphaFoldDB" id="A0A9P0QN16"/>
<dbReference type="EMBL" id="CAKXYY010000006">
    <property type="protein sequence ID" value="CAH2352257.1"/>
    <property type="molecule type" value="Genomic_DNA"/>
</dbReference>
<name>A0A9P0QN16_9ASCO</name>
<feature type="compositionally biased region" description="Basic and acidic residues" evidence="1">
    <location>
        <begin position="71"/>
        <end position="85"/>
    </location>
</feature>
<dbReference type="OrthoDB" id="4096449at2759"/>
<gene>
    <name evidence="2" type="ORF">CLIB1423_06S02322</name>
</gene>
<reference evidence="2" key="1">
    <citation type="submission" date="2022-03" db="EMBL/GenBank/DDBJ databases">
        <authorList>
            <person name="Legras J.-L."/>
            <person name="Devillers H."/>
            <person name="Grondin C."/>
        </authorList>
    </citation>
    <scope>NUCLEOTIDE SEQUENCE</scope>
    <source>
        <strain evidence="2">CLIB 1423</strain>
    </source>
</reference>
<accession>A0A9P0QN16</accession>
<protein>
    <submittedName>
        <fullName evidence="2">Uncharacterized protein</fullName>
    </submittedName>
</protein>
<feature type="region of interest" description="Disordered" evidence="1">
    <location>
        <begin position="187"/>
        <end position="295"/>
    </location>
</feature>
<feature type="region of interest" description="Disordered" evidence="1">
    <location>
        <begin position="68"/>
        <end position="166"/>
    </location>
</feature>
<feature type="compositionally biased region" description="Polar residues" evidence="1">
    <location>
        <begin position="213"/>
        <end position="243"/>
    </location>
</feature>
<comment type="caution">
    <text evidence="2">The sequence shown here is derived from an EMBL/GenBank/DDBJ whole genome shotgun (WGS) entry which is preliminary data.</text>
</comment>
<dbReference type="Proteomes" id="UP000837801">
    <property type="component" value="Unassembled WGS sequence"/>
</dbReference>